<dbReference type="SUPFAM" id="SSF53098">
    <property type="entry name" value="Ribonuclease H-like"/>
    <property type="match status" value="1"/>
</dbReference>
<dbReference type="GO" id="GO:0006508">
    <property type="term" value="P:proteolysis"/>
    <property type="evidence" value="ECO:0007669"/>
    <property type="project" value="UniProtKB-KW"/>
</dbReference>
<dbReference type="GO" id="GO:0004519">
    <property type="term" value="F:endonuclease activity"/>
    <property type="evidence" value="ECO:0007669"/>
    <property type="project" value="UniProtKB-KW"/>
</dbReference>
<dbReference type="Pfam" id="PF17919">
    <property type="entry name" value="RT_RNaseH_2"/>
    <property type="match status" value="1"/>
</dbReference>
<keyword evidence="9" id="KW-0460">Magnesium</keyword>
<keyword evidence="7" id="KW-0255">Endonuclease</keyword>
<dbReference type="InterPro" id="IPR021109">
    <property type="entry name" value="Peptidase_aspartic_dom_sf"/>
</dbReference>
<feature type="domain" description="Reverse transcriptase" evidence="17">
    <location>
        <begin position="555"/>
        <end position="734"/>
    </location>
</feature>
<dbReference type="EMBL" id="JAMFTS010000003">
    <property type="protein sequence ID" value="KAJ4772663.1"/>
    <property type="molecule type" value="Genomic_DNA"/>
</dbReference>
<keyword evidence="12" id="KW-0239">DNA-directed DNA polymerase</keyword>
<feature type="domain" description="Integrase catalytic" evidence="18">
    <location>
        <begin position="1069"/>
        <end position="1233"/>
    </location>
</feature>
<dbReference type="Gene3D" id="2.40.70.10">
    <property type="entry name" value="Acid Proteases"/>
    <property type="match status" value="1"/>
</dbReference>
<dbReference type="PANTHER" id="PTHR37984:SF5">
    <property type="entry name" value="PROTEIN NYNRIN-LIKE"/>
    <property type="match status" value="1"/>
</dbReference>
<dbReference type="InterPro" id="IPR043502">
    <property type="entry name" value="DNA/RNA_pol_sf"/>
</dbReference>
<keyword evidence="11" id="KW-0695">RNA-directed DNA polymerase</keyword>
<sequence length="1453" mass="165730">MAHVLGASDIKDIKDMLATLLKRQDAQDKRQDAQDQTTTAIQAQLAELDSRLLNPETNSESPEVHSKGPVFTGTAIPPRYHRVEFPLFDGSSDSLEWLCRCEQYFRGQRVLEEEKVWLAAYHMTDVAQQWYYKMERSEGILTWPRFKEACQLRFGPPFRSNPIAELSLLRQSSSVEDYTKDFYRVLCRAEQLTPTHEIGLFLSGLSELIRSDVEMQSPVSLETAVSLARAAERHYQILWGSGLLPRRPVQPLSRQPVDATPLRPKPPEVLPLPAPMGSGSAQRSFRRLTAGEMAERRQKGLCFNCDEQYVRGHKCKRLFWLEVMDDDDQEDSSRLDTNETPNISLHALTGIGTSQSMKLQVQVNNCTFIALVDSGSTHNFLSSTAACKIPTAFVPRPGVRVRVANGDLLPTAGFCAALPIQVGQETFCVPCYSIALDEFDMVLGVQWLRLLGPILWDLSELTMTIQRDSNSVTWHGMPDTTITGPHSLATTATDLLSELLSEFADLFKEPQGLPPHRRQDHCIHLQTDAEPVAVRPYRYPHIQKDEIERQCATMLQQGIIRPSTSPFSSPVLLVKKQDQTWRFCVDYRALNAQTVRDKFPIPVVEELLDELQGSRFFSKLDLRSGYHQVRMHPADVYKTAFRTHHGHFEFLVMPFGLTNAPATFQAVMNEVLQPFLRKFVLVFFDDILVYSPSWSDHLCHLRSVLGLLRTHSLFVKQSKCTLADTSVAYLGHIISPEGVSMDPQKVQDISDWPQPTSTRALRGFLGLAGYYRKFIKDFGRIAVPLNHLLKKEGFQWSLEAEEAFKALKIALQTAPSLQMPNFEIPFIVECDASGSGIGAVLHQGDRPLAFFSRPIPPHHAKLAAYERELIGVVKAVRHWRPYLWGRAFIVRTDHYSLKFLLDQRLSTVPQHHWVSKLFGFDFTIEYRPGRLNTVADALSRRDTESLALHSISIPQFQLYDLLREEVNTLAAFQDLRNRQQEGNLAKEWSFCDGLFLRQHRIFVPASSSCLQPILTTAHGVGHEGVQKTLHHIRSDFYIPQLKQLVQDFVRSCPLCQQHKVDHLHPAGLLQPLPIPARIWSDISMDFIEGFPKSHGKSVILTVVDRFSKYAHFIPLAHPYNACSVAQVFFETIVKLHGIPESIVSDRDTVFTSNFWIELFRMMGVRLNFSSAFHPQTDGQSEVVNRTIEMYLRCLACDRPKQWLQWLPWEEFCYNTSFHTSLRATPFEVVYGRAPPPLLPYTAGKASVQAVDQQLQQRDEFLKEIHNRLLETQQRMKLQHDKIHRNLEFQIDDWVWVRLQRRHATAITPAKLTKLSPKFYGPYQIKEKLGSVAYQVELPRGARIHNVFHVSLLKAFHGTPPAGPPPLPDIFHGKVIPSPATILRSRLARGCRELLVHWQNTQPEDATWIPLDDFRTSYPTFQLEDKLLFNEGGNDIDAFIGQKYKRRAKGNQKN</sequence>
<evidence type="ECO:0000256" key="2">
    <source>
        <dbReference type="ARBA" id="ARBA00022679"/>
    </source>
</evidence>
<feature type="region of interest" description="Disordered" evidence="16">
    <location>
        <begin position="250"/>
        <end position="281"/>
    </location>
</feature>
<dbReference type="Pfam" id="PF03732">
    <property type="entry name" value="Retrotrans_gag"/>
    <property type="match status" value="1"/>
</dbReference>
<dbReference type="InterPro" id="IPR041588">
    <property type="entry name" value="Integrase_H2C2"/>
</dbReference>
<evidence type="ECO:0000313" key="20">
    <source>
        <dbReference type="Proteomes" id="UP001140206"/>
    </source>
</evidence>
<evidence type="ECO:0000259" key="17">
    <source>
        <dbReference type="PROSITE" id="PS50878"/>
    </source>
</evidence>
<keyword evidence="4" id="KW-0540">Nuclease</keyword>
<dbReference type="Gene3D" id="3.30.420.10">
    <property type="entry name" value="Ribonuclease H-like superfamily/Ribonuclease H"/>
    <property type="match status" value="1"/>
</dbReference>
<evidence type="ECO:0000256" key="15">
    <source>
        <dbReference type="ARBA" id="ARBA00023268"/>
    </source>
</evidence>
<dbReference type="GO" id="GO:0006310">
    <property type="term" value="P:DNA recombination"/>
    <property type="evidence" value="ECO:0007669"/>
    <property type="project" value="UniProtKB-KW"/>
</dbReference>
<dbReference type="GO" id="GO:0003887">
    <property type="term" value="F:DNA-directed DNA polymerase activity"/>
    <property type="evidence" value="ECO:0007669"/>
    <property type="project" value="UniProtKB-KW"/>
</dbReference>
<evidence type="ECO:0000256" key="11">
    <source>
        <dbReference type="ARBA" id="ARBA00022918"/>
    </source>
</evidence>
<dbReference type="Pfam" id="PF17921">
    <property type="entry name" value="Integrase_H2C2"/>
    <property type="match status" value="1"/>
</dbReference>
<evidence type="ECO:0000256" key="7">
    <source>
        <dbReference type="ARBA" id="ARBA00022759"/>
    </source>
</evidence>
<dbReference type="Pfam" id="PF00665">
    <property type="entry name" value="rve"/>
    <property type="match status" value="1"/>
</dbReference>
<accession>A0AAV8DT46</accession>
<proteinExistence type="predicted"/>
<keyword evidence="2" id="KW-0808">Transferase</keyword>
<dbReference type="SUPFAM" id="SSF56672">
    <property type="entry name" value="DNA/RNA polymerases"/>
    <property type="match status" value="1"/>
</dbReference>
<evidence type="ECO:0000256" key="6">
    <source>
        <dbReference type="ARBA" id="ARBA00022750"/>
    </source>
</evidence>
<dbReference type="Pfam" id="PF24626">
    <property type="entry name" value="SH3_Tf2-1"/>
    <property type="match status" value="1"/>
</dbReference>
<dbReference type="SUPFAM" id="SSF50630">
    <property type="entry name" value="Acid proteases"/>
    <property type="match status" value="1"/>
</dbReference>
<keyword evidence="1" id="KW-0645">Protease</keyword>
<dbReference type="Gene3D" id="3.10.10.10">
    <property type="entry name" value="HIV Type 1 Reverse Transcriptase, subunit A, domain 1"/>
    <property type="match status" value="1"/>
</dbReference>
<dbReference type="Proteomes" id="UP001140206">
    <property type="component" value="Chromosome 3"/>
</dbReference>
<dbReference type="CDD" id="cd09274">
    <property type="entry name" value="RNase_HI_RT_Ty3"/>
    <property type="match status" value="1"/>
</dbReference>
<dbReference type="GO" id="GO:0015074">
    <property type="term" value="P:DNA integration"/>
    <property type="evidence" value="ECO:0007669"/>
    <property type="project" value="UniProtKB-KW"/>
</dbReference>
<organism evidence="19 20">
    <name type="scientific">Rhynchospora pubera</name>
    <dbReference type="NCBI Taxonomy" id="906938"/>
    <lineage>
        <taxon>Eukaryota</taxon>
        <taxon>Viridiplantae</taxon>
        <taxon>Streptophyta</taxon>
        <taxon>Embryophyta</taxon>
        <taxon>Tracheophyta</taxon>
        <taxon>Spermatophyta</taxon>
        <taxon>Magnoliopsida</taxon>
        <taxon>Liliopsida</taxon>
        <taxon>Poales</taxon>
        <taxon>Cyperaceae</taxon>
        <taxon>Cyperoideae</taxon>
        <taxon>Rhynchosporeae</taxon>
        <taxon>Rhynchospora</taxon>
    </lineage>
</organism>
<dbReference type="InterPro" id="IPR001584">
    <property type="entry name" value="Integrase_cat-core"/>
</dbReference>
<dbReference type="FunFam" id="3.30.70.270:FF:000020">
    <property type="entry name" value="Transposon Tf2-6 polyprotein-like Protein"/>
    <property type="match status" value="1"/>
</dbReference>
<dbReference type="PROSITE" id="PS50994">
    <property type="entry name" value="INTEGRASE"/>
    <property type="match status" value="1"/>
</dbReference>
<evidence type="ECO:0000256" key="3">
    <source>
        <dbReference type="ARBA" id="ARBA00022695"/>
    </source>
</evidence>
<evidence type="ECO:0000256" key="12">
    <source>
        <dbReference type="ARBA" id="ARBA00022932"/>
    </source>
</evidence>
<evidence type="ECO:0000256" key="10">
    <source>
        <dbReference type="ARBA" id="ARBA00022908"/>
    </source>
</evidence>
<evidence type="ECO:0000256" key="9">
    <source>
        <dbReference type="ARBA" id="ARBA00022842"/>
    </source>
</evidence>
<dbReference type="InterPro" id="IPR005162">
    <property type="entry name" value="Retrotrans_gag_dom"/>
</dbReference>
<keyword evidence="15" id="KW-0511">Multifunctional enzyme</keyword>
<protein>
    <submittedName>
        <fullName evidence="19">Polyprotein</fullName>
    </submittedName>
</protein>
<evidence type="ECO:0000256" key="13">
    <source>
        <dbReference type="ARBA" id="ARBA00023125"/>
    </source>
</evidence>
<dbReference type="SUPFAM" id="SSF54160">
    <property type="entry name" value="Chromo domain-like"/>
    <property type="match status" value="1"/>
</dbReference>
<keyword evidence="3" id="KW-0548">Nucleotidyltransferase</keyword>
<keyword evidence="13" id="KW-0238">DNA-binding</keyword>
<evidence type="ECO:0000259" key="18">
    <source>
        <dbReference type="PROSITE" id="PS50994"/>
    </source>
</evidence>
<keyword evidence="6" id="KW-0064">Aspartyl protease</keyword>
<comment type="caution">
    <text evidence="19">The sequence shown here is derived from an EMBL/GenBank/DDBJ whole genome shotgun (WGS) entry which is preliminary data.</text>
</comment>
<dbReference type="FunFam" id="3.10.10.10:FF:000007">
    <property type="entry name" value="Retrovirus-related Pol polyprotein from transposon 17.6-like Protein"/>
    <property type="match status" value="1"/>
</dbReference>
<dbReference type="Gene3D" id="1.10.340.70">
    <property type="match status" value="1"/>
</dbReference>
<keyword evidence="14" id="KW-0233">DNA recombination</keyword>
<dbReference type="PROSITE" id="PS50878">
    <property type="entry name" value="RT_POL"/>
    <property type="match status" value="1"/>
</dbReference>
<dbReference type="InterPro" id="IPR036397">
    <property type="entry name" value="RNaseH_sf"/>
</dbReference>
<dbReference type="Pfam" id="PF00078">
    <property type="entry name" value="RVT_1"/>
    <property type="match status" value="1"/>
</dbReference>
<dbReference type="CDD" id="cd01647">
    <property type="entry name" value="RT_LTR"/>
    <property type="match status" value="1"/>
</dbReference>
<dbReference type="GO" id="GO:0046872">
    <property type="term" value="F:metal ion binding"/>
    <property type="evidence" value="ECO:0007669"/>
    <property type="project" value="UniProtKB-KW"/>
</dbReference>
<evidence type="ECO:0000256" key="4">
    <source>
        <dbReference type="ARBA" id="ARBA00022722"/>
    </source>
</evidence>
<evidence type="ECO:0000256" key="16">
    <source>
        <dbReference type="SAM" id="MobiDB-lite"/>
    </source>
</evidence>
<dbReference type="GO" id="GO:0003964">
    <property type="term" value="F:RNA-directed DNA polymerase activity"/>
    <property type="evidence" value="ECO:0007669"/>
    <property type="project" value="UniProtKB-KW"/>
</dbReference>
<dbReference type="FunFam" id="3.30.420.10:FF:000219">
    <property type="entry name" value="Putative retroelement"/>
    <property type="match status" value="1"/>
</dbReference>
<evidence type="ECO:0000256" key="5">
    <source>
        <dbReference type="ARBA" id="ARBA00022723"/>
    </source>
</evidence>
<dbReference type="Pfam" id="PF08284">
    <property type="entry name" value="RVP_2"/>
    <property type="match status" value="1"/>
</dbReference>
<dbReference type="InterPro" id="IPR016197">
    <property type="entry name" value="Chromo-like_dom_sf"/>
</dbReference>
<dbReference type="InterPro" id="IPR012337">
    <property type="entry name" value="RNaseH-like_sf"/>
</dbReference>
<gene>
    <name evidence="19" type="ORF">LUZ62_056920</name>
</gene>
<dbReference type="InterPro" id="IPR043128">
    <property type="entry name" value="Rev_trsase/Diguanyl_cyclase"/>
</dbReference>
<dbReference type="InterPro" id="IPR050951">
    <property type="entry name" value="Retrovirus_Pol_polyprotein"/>
</dbReference>
<dbReference type="InterPro" id="IPR041577">
    <property type="entry name" value="RT_RNaseH_2"/>
</dbReference>
<evidence type="ECO:0000256" key="14">
    <source>
        <dbReference type="ARBA" id="ARBA00023172"/>
    </source>
</evidence>
<dbReference type="GO" id="GO:0004190">
    <property type="term" value="F:aspartic-type endopeptidase activity"/>
    <property type="evidence" value="ECO:0007669"/>
    <property type="project" value="UniProtKB-KW"/>
</dbReference>
<reference evidence="19" key="1">
    <citation type="submission" date="2022-08" db="EMBL/GenBank/DDBJ databases">
        <authorList>
            <person name="Marques A."/>
        </authorList>
    </citation>
    <scope>NUCLEOTIDE SEQUENCE</scope>
    <source>
        <strain evidence="19">RhyPub2mFocal</strain>
        <tissue evidence="19">Leaves</tissue>
    </source>
</reference>
<evidence type="ECO:0000256" key="1">
    <source>
        <dbReference type="ARBA" id="ARBA00022670"/>
    </source>
</evidence>
<keyword evidence="8" id="KW-0378">Hydrolase</keyword>
<dbReference type="InterPro" id="IPR056924">
    <property type="entry name" value="SH3_Tf2-1"/>
</dbReference>
<dbReference type="GO" id="GO:0003677">
    <property type="term" value="F:DNA binding"/>
    <property type="evidence" value="ECO:0007669"/>
    <property type="project" value="UniProtKB-KW"/>
</dbReference>
<dbReference type="CDD" id="cd00303">
    <property type="entry name" value="retropepsin_like"/>
    <property type="match status" value="1"/>
</dbReference>
<dbReference type="Gene3D" id="3.30.70.270">
    <property type="match status" value="2"/>
</dbReference>
<keyword evidence="5" id="KW-0479">Metal-binding</keyword>
<dbReference type="InterPro" id="IPR000477">
    <property type="entry name" value="RT_dom"/>
</dbReference>
<dbReference type="PANTHER" id="PTHR37984">
    <property type="entry name" value="PROTEIN CBG26694"/>
    <property type="match status" value="1"/>
</dbReference>
<evidence type="ECO:0000313" key="19">
    <source>
        <dbReference type="EMBL" id="KAJ4772663.1"/>
    </source>
</evidence>
<keyword evidence="10" id="KW-0229">DNA integration</keyword>
<feature type="compositionally biased region" description="Pro residues" evidence="16">
    <location>
        <begin position="263"/>
        <end position="274"/>
    </location>
</feature>
<evidence type="ECO:0000256" key="8">
    <source>
        <dbReference type="ARBA" id="ARBA00022801"/>
    </source>
</evidence>
<keyword evidence="20" id="KW-1185">Reference proteome</keyword>
<name>A0AAV8DT46_9POAL</name>